<keyword evidence="2" id="KW-1185">Reference proteome</keyword>
<dbReference type="GeneID" id="36404509"/>
<evidence type="ECO:0000313" key="2">
    <source>
        <dbReference type="Proteomes" id="UP000054928"/>
    </source>
</evidence>
<evidence type="ECO:0000313" key="1">
    <source>
        <dbReference type="EMBL" id="CEG35328.1"/>
    </source>
</evidence>
<dbReference type="Proteomes" id="UP000054928">
    <property type="component" value="Unassembled WGS sequence"/>
</dbReference>
<reference evidence="2" key="1">
    <citation type="submission" date="2014-09" db="EMBL/GenBank/DDBJ databases">
        <authorList>
            <person name="Sharma Rahul"/>
            <person name="Thines Marco"/>
        </authorList>
    </citation>
    <scope>NUCLEOTIDE SEQUENCE [LARGE SCALE GENOMIC DNA]</scope>
</reference>
<protein>
    <submittedName>
        <fullName evidence="1">Uncharacterized protein</fullName>
    </submittedName>
</protein>
<dbReference type="RefSeq" id="XP_024571697.1">
    <property type="nucleotide sequence ID" value="XM_024722959.1"/>
</dbReference>
<sequence length="64" mass="6863">MWNDSLSPNDIVLIEGGCGPRANCNCSIGIPKALMSCMRCTTNLLLLVALVDGRVLLDRILCAD</sequence>
<organism evidence="1 2">
    <name type="scientific">Plasmopara halstedii</name>
    <name type="common">Downy mildew of sunflower</name>
    <dbReference type="NCBI Taxonomy" id="4781"/>
    <lineage>
        <taxon>Eukaryota</taxon>
        <taxon>Sar</taxon>
        <taxon>Stramenopiles</taxon>
        <taxon>Oomycota</taxon>
        <taxon>Peronosporomycetes</taxon>
        <taxon>Peronosporales</taxon>
        <taxon>Peronosporaceae</taxon>
        <taxon>Plasmopara</taxon>
    </lineage>
</organism>
<name>A0A0P1A551_PLAHL</name>
<dbReference type="AlphaFoldDB" id="A0A0P1A551"/>
<accession>A0A0P1A551</accession>
<proteinExistence type="predicted"/>
<dbReference type="EMBL" id="CCYD01000041">
    <property type="protein sequence ID" value="CEG35328.1"/>
    <property type="molecule type" value="Genomic_DNA"/>
</dbReference>